<dbReference type="EMBL" id="VFJB01000004">
    <property type="protein sequence ID" value="KAA0258610.1"/>
    <property type="molecule type" value="Genomic_DNA"/>
</dbReference>
<dbReference type="PANTHER" id="PTHR33055:SF3">
    <property type="entry name" value="PUTATIVE TRANSPOSASE FOR IS117-RELATED"/>
    <property type="match status" value="1"/>
</dbReference>
<evidence type="ECO:0000313" key="11">
    <source>
        <dbReference type="EMBL" id="KAA0259435.1"/>
    </source>
</evidence>
<dbReference type="OrthoDB" id="3191145at2"/>
<evidence type="ECO:0000259" key="2">
    <source>
        <dbReference type="Pfam" id="PF01548"/>
    </source>
</evidence>
<dbReference type="PANTHER" id="PTHR33055">
    <property type="entry name" value="TRANSPOSASE FOR INSERTION SEQUENCE ELEMENT IS1111A"/>
    <property type="match status" value="1"/>
</dbReference>
<dbReference type="EMBL" id="VFJB01000003">
    <property type="protein sequence ID" value="KAA0258838.1"/>
    <property type="molecule type" value="Genomic_DNA"/>
</dbReference>
<dbReference type="EMBL" id="VFJB01000001">
    <property type="protein sequence ID" value="KAA0259435.1"/>
    <property type="molecule type" value="Genomic_DNA"/>
</dbReference>
<organism evidence="9 12">
    <name type="scientific">Deferribacter autotrophicus</name>
    <dbReference type="NCBI Taxonomy" id="500465"/>
    <lineage>
        <taxon>Bacteria</taxon>
        <taxon>Pseudomonadati</taxon>
        <taxon>Deferribacterota</taxon>
        <taxon>Deferribacteres</taxon>
        <taxon>Deferribacterales</taxon>
        <taxon>Deferribacteraceae</taxon>
        <taxon>Deferribacter</taxon>
    </lineage>
</organism>
<name>A0A5A8F786_9BACT</name>
<feature type="coiled-coil region" evidence="1">
    <location>
        <begin position="133"/>
        <end position="195"/>
    </location>
</feature>
<dbReference type="RefSeq" id="WP_149265152.1">
    <property type="nucleotide sequence ID" value="NZ_VFJB01000001.1"/>
</dbReference>
<evidence type="ECO:0000313" key="5">
    <source>
        <dbReference type="EMBL" id="KAA0257393.1"/>
    </source>
</evidence>
<evidence type="ECO:0000313" key="7">
    <source>
        <dbReference type="EMBL" id="KAA0258599.1"/>
    </source>
</evidence>
<comment type="caution">
    <text evidence="9">The sequence shown here is derived from an EMBL/GenBank/DDBJ whole genome shotgun (WGS) entry which is preliminary data.</text>
</comment>
<dbReference type="EMBL" id="VFJB01000008">
    <property type="protein sequence ID" value="KAA0257393.1"/>
    <property type="molecule type" value="Genomic_DNA"/>
</dbReference>
<dbReference type="InterPro" id="IPR047650">
    <property type="entry name" value="Transpos_IS110"/>
</dbReference>
<protein>
    <submittedName>
        <fullName evidence="9">IS110 family transposase</fullName>
    </submittedName>
</protein>
<evidence type="ECO:0000313" key="6">
    <source>
        <dbReference type="EMBL" id="KAA0258543.1"/>
    </source>
</evidence>
<reference evidence="9 12" key="1">
    <citation type="submission" date="2019-06" db="EMBL/GenBank/DDBJ databases">
        <title>Genomic insights into carbon and energy metabolism of Deferribacter autotrophicus revealed new metabolic traits in the phylum Deferribacteres.</title>
        <authorList>
            <person name="Slobodkin A.I."/>
            <person name="Slobodkina G.B."/>
            <person name="Allioux M."/>
            <person name="Alain K."/>
            <person name="Jebbar M."/>
            <person name="Shadrin V."/>
            <person name="Kublanov I.V."/>
            <person name="Toshchakov S.V."/>
            <person name="Bonch-Osmolovskaya E.A."/>
        </authorList>
    </citation>
    <scope>NUCLEOTIDE SEQUENCE [LARGE SCALE GENOMIC DNA]</scope>
    <source>
        <strain evidence="9 12">SL50</strain>
    </source>
</reference>
<dbReference type="InterPro" id="IPR003346">
    <property type="entry name" value="Transposase_20"/>
</dbReference>
<dbReference type="AlphaFoldDB" id="A0A5A8F786"/>
<evidence type="ECO:0000259" key="3">
    <source>
        <dbReference type="Pfam" id="PF02371"/>
    </source>
</evidence>
<dbReference type="EMBL" id="VFJB01000009">
    <property type="protein sequence ID" value="KAA0257072.1"/>
    <property type="molecule type" value="Genomic_DNA"/>
</dbReference>
<evidence type="ECO:0000313" key="8">
    <source>
        <dbReference type="EMBL" id="KAA0258610.1"/>
    </source>
</evidence>
<feature type="domain" description="Transposase IS110-like N-terminal" evidence="2">
    <location>
        <begin position="8"/>
        <end position="155"/>
    </location>
</feature>
<sequence length="337" mass="38921">MRRFENVVGIDVSKSTLSISFYDGSTHKYYETSNSVRSFTKDFLKKVKGVDWSKVLFMMESTGVYHLKLATHLSRELGYEVSVANPMSIKKYSDMNLRKAKTDKSDSKLIAEYGLEYGYKWRFKPKDELYYEIDSRLKAIEDFQSQINRLNNQIEGFSQLPYEQEEVISCYKDVISAYKSKIKKLEQELEVLLKSRYREEYELVMSIPGVGMKLASIVLGKLECFRNFKRAKEVVSYIGLCPSIRESGTSVRGRGHISRRGNAYIRKILFVCSLSAIRYNKFCSNLYRRLLSSGKAKKLAIIAVANKLIRQIFGVLKNGRPYDPEYLKNLTEVTENG</sequence>
<dbReference type="Pfam" id="PF01548">
    <property type="entry name" value="DEDD_Tnp_IS110"/>
    <property type="match status" value="1"/>
</dbReference>
<dbReference type="NCBIfam" id="NF033542">
    <property type="entry name" value="transpos_IS110"/>
    <property type="match status" value="1"/>
</dbReference>
<dbReference type="InterPro" id="IPR002525">
    <property type="entry name" value="Transp_IS110-like_N"/>
</dbReference>
<dbReference type="EMBL" id="VFJB01000001">
    <property type="protein sequence ID" value="KAA0259331.1"/>
    <property type="molecule type" value="Genomic_DNA"/>
</dbReference>
<proteinExistence type="predicted"/>
<evidence type="ECO:0000313" key="12">
    <source>
        <dbReference type="Proteomes" id="UP000322876"/>
    </source>
</evidence>
<keyword evidence="1" id="KW-0175">Coiled coil</keyword>
<evidence type="ECO:0000313" key="10">
    <source>
        <dbReference type="EMBL" id="KAA0259331.1"/>
    </source>
</evidence>
<feature type="domain" description="Transposase IS116/IS110/IS902 C-terminal" evidence="3">
    <location>
        <begin position="202"/>
        <end position="287"/>
    </location>
</feature>
<gene>
    <name evidence="10" type="ORF">FHQ18_00190</name>
    <name evidence="11" type="ORF">FHQ18_00725</name>
    <name evidence="9" type="ORF">FHQ18_02510</name>
    <name evidence="6" type="ORF">FHQ18_05135</name>
    <name evidence="7" type="ORF">FHQ18_05420</name>
    <name evidence="8" type="ORF">FHQ18_05475</name>
    <name evidence="5" type="ORF">FHQ18_10115</name>
    <name evidence="4" type="ORF">FHQ18_10920</name>
</gene>
<dbReference type="EMBL" id="VFJB01000004">
    <property type="protein sequence ID" value="KAA0258543.1"/>
    <property type="molecule type" value="Genomic_DNA"/>
</dbReference>
<keyword evidence="12" id="KW-1185">Reference proteome</keyword>
<evidence type="ECO:0000313" key="4">
    <source>
        <dbReference type="EMBL" id="KAA0257072.1"/>
    </source>
</evidence>
<dbReference type="GO" id="GO:0006313">
    <property type="term" value="P:DNA transposition"/>
    <property type="evidence" value="ECO:0007669"/>
    <property type="project" value="InterPro"/>
</dbReference>
<dbReference type="GO" id="GO:0003677">
    <property type="term" value="F:DNA binding"/>
    <property type="evidence" value="ECO:0007669"/>
    <property type="project" value="InterPro"/>
</dbReference>
<dbReference type="Pfam" id="PF02371">
    <property type="entry name" value="Transposase_20"/>
    <property type="match status" value="1"/>
</dbReference>
<dbReference type="EMBL" id="VFJB01000004">
    <property type="protein sequence ID" value="KAA0258599.1"/>
    <property type="molecule type" value="Genomic_DNA"/>
</dbReference>
<dbReference type="Proteomes" id="UP000322876">
    <property type="component" value="Unassembled WGS sequence"/>
</dbReference>
<evidence type="ECO:0000256" key="1">
    <source>
        <dbReference type="SAM" id="Coils"/>
    </source>
</evidence>
<dbReference type="GO" id="GO:0004803">
    <property type="term" value="F:transposase activity"/>
    <property type="evidence" value="ECO:0007669"/>
    <property type="project" value="InterPro"/>
</dbReference>
<evidence type="ECO:0000313" key="9">
    <source>
        <dbReference type="EMBL" id="KAA0258838.1"/>
    </source>
</evidence>
<accession>A0A5A8F786</accession>